<dbReference type="Proteomes" id="UP000266906">
    <property type="component" value="Unassembled WGS sequence"/>
</dbReference>
<evidence type="ECO:0000256" key="2">
    <source>
        <dbReference type="ARBA" id="ARBA00035108"/>
    </source>
</evidence>
<protein>
    <submittedName>
        <fullName evidence="4">Gas vesicle protein GvpL/GvpF</fullName>
    </submittedName>
</protein>
<sequence length="265" mass="28317">MSSATPSDRACYVYGIVPADAPGPDEADGFVGVGDPPEPVRRVRHGDVAALVSEIDPRRPLGTPQDLIGHARVLDAVAAGRTAVLPFRFGAVVRDPAAVTDELLAPQGERFRSALEGLAGLAQFTVRGTYREEAVLREIVEQRPDIARLRAETAALPEDASRPQRIRLGELVSAELADRARAGADELLARLGPLAVATVRVDPSADQPVGGSFLVADDRWPEFTRATDELGADWAGRIDLRLLGPLAPYDFAAQLVDAPGPRPWD</sequence>
<keyword evidence="1" id="KW-0304">Gas vesicle</keyword>
<accession>A0A3N4S808</accession>
<comment type="subcellular location">
    <subcellularLocation>
        <location evidence="2">Gas vesicle</location>
    </subcellularLocation>
</comment>
<dbReference type="GO" id="GO:0031411">
    <property type="term" value="C:gas vesicle"/>
    <property type="evidence" value="ECO:0007669"/>
    <property type="project" value="UniProtKB-SubCell"/>
</dbReference>
<dbReference type="PANTHER" id="PTHR36852">
    <property type="entry name" value="PROTEIN GVPL 2"/>
    <property type="match status" value="1"/>
</dbReference>
<keyword evidence="5" id="KW-1185">Reference proteome</keyword>
<evidence type="ECO:0000256" key="3">
    <source>
        <dbReference type="ARBA" id="ARBA00035643"/>
    </source>
</evidence>
<dbReference type="EMBL" id="RKQG01000001">
    <property type="protein sequence ID" value="RPE36647.1"/>
    <property type="molecule type" value="Genomic_DNA"/>
</dbReference>
<name>A0A3N4S808_9ACTN</name>
<evidence type="ECO:0000313" key="5">
    <source>
        <dbReference type="Proteomes" id="UP000266906"/>
    </source>
</evidence>
<dbReference type="GO" id="GO:0031412">
    <property type="term" value="P:gas vesicle organization"/>
    <property type="evidence" value="ECO:0007669"/>
    <property type="project" value="InterPro"/>
</dbReference>
<organism evidence="4 5">
    <name type="scientific">Kitasatospora cineracea</name>
    <dbReference type="NCBI Taxonomy" id="88074"/>
    <lineage>
        <taxon>Bacteria</taxon>
        <taxon>Bacillati</taxon>
        <taxon>Actinomycetota</taxon>
        <taxon>Actinomycetes</taxon>
        <taxon>Kitasatosporales</taxon>
        <taxon>Streptomycetaceae</taxon>
        <taxon>Kitasatospora</taxon>
    </lineage>
</organism>
<comment type="caution">
    <text evidence="4">The sequence shown here is derived from an EMBL/GenBank/DDBJ whole genome shotgun (WGS) entry which is preliminary data.</text>
</comment>
<dbReference type="AlphaFoldDB" id="A0A3N4S808"/>
<reference evidence="4 5" key="1">
    <citation type="submission" date="2018-11" db="EMBL/GenBank/DDBJ databases">
        <title>Sequencing the genomes of 1000 actinobacteria strains.</title>
        <authorList>
            <person name="Klenk H.-P."/>
        </authorList>
    </citation>
    <scope>NUCLEOTIDE SEQUENCE [LARGE SCALE GENOMIC DNA]</scope>
    <source>
        <strain evidence="4 5">DSM 44781</strain>
    </source>
</reference>
<dbReference type="RefSeq" id="WP_123819588.1">
    <property type="nucleotide sequence ID" value="NZ_RKQG01000001.1"/>
</dbReference>
<gene>
    <name evidence="4" type="ORF">EDD38_5024</name>
</gene>
<dbReference type="InterPro" id="IPR009430">
    <property type="entry name" value="GvpL/GvpF"/>
</dbReference>
<proteinExistence type="inferred from homology"/>
<dbReference type="PANTHER" id="PTHR36852:SF1">
    <property type="entry name" value="PROTEIN GVPL 2"/>
    <property type="match status" value="1"/>
</dbReference>
<evidence type="ECO:0000313" key="4">
    <source>
        <dbReference type="EMBL" id="RPE36647.1"/>
    </source>
</evidence>
<dbReference type="Pfam" id="PF06386">
    <property type="entry name" value="GvpL_GvpF"/>
    <property type="match status" value="1"/>
</dbReference>
<evidence type="ECO:0000256" key="1">
    <source>
        <dbReference type="ARBA" id="ARBA00022987"/>
    </source>
</evidence>
<comment type="similarity">
    <text evidence="3">Belongs to the gas vesicle GvpF/GvpL family.</text>
</comment>